<accession>V8QR69</accession>
<sequence length="202" mass="22860">MPYCAQWVSADLIKGFLSGEIDAADDPKWGESGARTRQEYKLWSGHICGMACLRMVLQYARDIDVPLFSLLSLCLKYGGYKVEDGTIKGLFYFPFVKFINAEYGFEACVVEDISIQEVLPRLNDDCLFIASVHPTIRHPENKPPRKGGHLVLVHRFEPETNRLVFHNPSGTDESNQANVVMDIELFDMFFANRGILIPLNLS</sequence>
<keyword evidence="3" id="KW-1185">Reference proteome</keyword>
<dbReference type="HOGENOM" id="CLU_118121_0_0_4"/>
<feature type="domain" description="Peptidase C39-like" evidence="1">
    <location>
        <begin position="44"/>
        <end position="168"/>
    </location>
</feature>
<protein>
    <recommendedName>
        <fullName evidence="1">Peptidase C39-like domain-containing protein</fullName>
    </recommendedName>
</protein>
<evidence type="ECO:0000313" key="2">
    <source>
        <dbReference type="EMBL" id="ETF01838.1"/>
    </source>
</evidence>
<dbReference type="PATRIC" id="fig|1424334.3.peg.2760"/>
<proteinExistence type="predicted"/>
<comment type="caution">
    <text evidence="2">The sequence shown here is derived from an EMBL/GenBank/DDBJ whole genome shotgun (WGS) entry which is preliminary data.</text>
</comment>
<dbReference type="AlphaFoldDB" id="V8QR69"/>
<organism evidence="2 3">
    <name type="scientific">Advenella kashmirensis W13003</name>
    <dbReference type="NCBI Taxonomy" id="1424334"/>
    <lineage>
        <taxon>Bacteria</taxon>
        <taxon>Pseudomonadati</taxon>
        <taxon>Pseudomonadota</taxon>
        <taxon>Betaproteobacteria</taxon>
        <taxon>Burkholderiales</taxon>
        <taxon>Alcaligenaceae</taxon>
    </lineage>
</organism>
<reference evidence="2 3" key="1">
    <citation type="journal article" date="2014" name="Genome Announc.">
        <title>Draft Genome Sequence of Advenella kashmirensis Strain W13003, a Polycyclic Aromatic Hydrocarbon-Degrading Bacterium.</title>
        <authorList>
            <person name="Wang X."/>
            <person name="Jin D."/>
            <person name="Zhou L."/>
            <person name="Wu L."/>
            <person name="An W."/>
            <person name="Zhao L."/>
        </authorList>
    </citation>
    <scope>NUCLEOTIDE SEQUENCE [LARGE SCALE GENOMIC DNA]</scope>
    <source>
        <strain evidence="2 3">W13003</strain>
    </source>
</reference>
<evidence type="ECO:0000259" key="1">
    <source>
        <dbReference type="Pfam" id="PF13529"/>
    </source>
</evidence>
<name>V8QR69_9BURK</name>
<dbReference type="InterPro" id="IPR039564">
    <property type="entry name" value="Peptidase_C39-like"/>
</dbReference>
<evidence type="ECO:0000313" key="3">
    <source>
        <dbReference type="Proteomes" id="UP000018733"/>
    </source>
</evidence>
<gene>
    <name evidence="2" type="ORF">W822_13755</name>
</gene>
<dbReference type="Proteomes" id="UP000018733">
    <property type="component" value="Unassembled WGS sequence"/>
</dbReference>
<dbReference type="Pfam" id="PF13529">
    <property type="entry name" value="Peptidase_C39_2"/>
    <property type="match status" value="1"/>
</dbReference>
<dbReference type="eggNOG" id="COG3271">
    <property type="taxonomic scope" value="Bacteria"/>
</dbReference>
<dbReference type="Gene3D" id="3.90.70.10">
    <property type="entry name" value="Cysteine proteinases"/>
    <property type="match status" value="1"/>
</dbReference>
<dbReference type="EMBL" id="AYXT01000010">
    <property type="protein sequence ID" value="ETF01838.1"/>
    <property type="molecule type" value="Genomic_DNA"/>
</dbReference>
<dbReference type="STRING" id="1424334.W822_13755"/>